<evidence type="ECO:0000313" key="1">
    <source>
        <dbReference type="EMBL" id="EFL32223.1"/>
    </source>
</evidence>
<dbReference type="Proteomes" id="UP000004184">
    <property type="component" value="Unassembled WGS sequence"/>
</dbReference>
<dbReference type="STRING" id="591159.SSQG_02741"/>
<sequence>MGRAELAARLGLGAMKYAVWRRILRTNLLPKGKESTAVVKTANAVDKRSLLNPEQGAAILDWIRRRPRGGERLHAFFAATNGAPGLRHVGQHPP</sequence>
<name>D9XAR1_STRVT</name>
<organism evidence="1 2">
    <name type="scientific">Streptomyces viridochromogenes (strain DSM 40736 / JCM 4977 / BCRC 1201 / Tue 494)</name>
    <dbReference type="NCBI Taxonomy" id="591159"/>
    <lineage>
        <taxon>Bacteria</taxon>
        <taxon>Bacillati</taxon>
        <taxon>Actinomycetota</taxon>
        <taxon>Actinomycetes</taxon>
        <taxon>Kitasatosporales</taxon>
        <taxon>Streptomycetaceae</taxon>
        <taxon>Streptomyces</taxon>
    </lineage>
</organism>
<keyword evidence="2" id="KW-1185">Reference proteome</keyword>
<dbReference type="EMBL" id="GG657757">
    <property type="protein sequence ID" value="EFL32223.1"/>
    <property type="molecule type" value="Genomic_DNA"/>
</dbReference>
<protein>
    <submittedName>
        <fullName evidence="1">Predicted protein</fullName>
    </submittedName>
</protein>
<dbReference type="AlphaFoldDB" id="D9XAR1"/>
<gene>
    <name evidence="1" type="ORF">SSQG_02741</name>
</gene>
<proteinExistence type="predicted"/>
<accession>D9XAR1</accession>
<reference evidence="2" key="1">
    <citation type="submission" date="2009-02" db="EMBL/GenBank/DDBJ databases">
        <title>Annotation of Streptomyces viridochromogenes strain DSM 40736.</title>
        <authorList>
            <consortium name="The Broad Institute Genome Sequencing Platform"/>
            <consortium name="Broad Institute Microbial Sequencing Center"/>
            <person name="Fischbach M."/>
            <person name="Godfrey P."/>
            <person name="Ward D."/>
            <person name="Young S."/>
            <person name="Zeng Q."/>
            <person name="Koehrsen M."/>
            <person name="Alvarado L."/>
            <person name="Berlin A.M."/>
            <person name="Bochicchio J."/>
            <person name="Borenstein D."/>
            <person name="Chapman S.B."/>
            <person name="Chen Z."/>
            <person name="Engels R."/>
            <person name="Freedman E."/>
            <person name="Gellesch M."/>
            <person name="Goldberg J."/>
            <person name="Griggs A."/>
            <person name="Gujja S."/>
            <person name="Heilman E.R."/>
            <person name="Heiman D.I."/>
            <person name="Hepburn T.A."/>
            <person name="Howarth C."/>
            <person name="Jen D."/>
            <person name="Larson L."/>
            <person name="Lewis B."/>
            <person name="Mehta T."/>
            <person name="Park D."/>
            <person name="Pearson M."/>
            <person name="Richards J."/>
            <person name="Roberts A."/>
            <person name="Saif S."/>
            <person name="Shea T.D."/>
            <person name="Shenoy N."/>
            <person name="Sisk P."/>
            <person name="Stolte C."/>
            <person name="Sykes S.N."/>
            <person name="Thomson T."/>
            <person name="Walk T."/>
            <person name="White J."/>
            <person name="Yandava C."/>
            <person name="Straight P."/>
            <person name="Clardy J."/>
            <person name="Hung D."/>
            <person name="Kolter R."/>
            <person name="Mekalanos J."/>
            <person name="Walker S."/>
            <person name="Walsh C.T."/>
            <person name="Wieland-Brown L.C."/>
            <person name="Haas B."/>
            <person name="Nusbaum C."/>
            <person name="Birren B."/>
        </authorList>
    </citation>
    <scope>NUCLEOTIDE SEQUENCE [LARGE SCALE GENOMIC DNA]</scope>
    <source>
        <strain evidence="2">DSM 40736 / JCM 4977 / BCRC 1201 / Tue 494</strain>
    </source>
</reference>
<evidence type="ECO:0000313" key="2">
    <source>
        <dbReference type="Proteomes" id="UP000004184"/>
    </source>
</evidence>
<dbReference type="HOGENOM" id="CLU_2385002_0_0_11"/>